<proteinExistence type="predicted"/>
<name>A0A8C4RJU4_ERPCA</name>
<sequence>MVGRMIARRAHVIKCASRKQEVNWHQCCPELPVSEHGTAQISCLNKSKMRFTDFIILAVYIGLSKALQPDGLGLPVAEWRQRVSLSELSLSATGFSDSFPLSIDDSHCQALSENLTQKCNAFVNCTLRYAQPVGVCLNCYKEFYDYKSLYRIISLPDKGSTDNCSQILLKSDRLQVFVVFNDFFHKLWEESECENCVSDTVIKNDTLYFLNVLQITKSCFDTYQQPGNYCDVCKQCKENYSHLNEVYNKMGKNSSLCIDIEDMMNMTRKMWSKTFNCSFSRLEAVPVIAVSSFMLFLPIIFYLSSFLHSEQKKRKLILPKRAASSSNLMNIQEKKS</sequence>
<dbReference type="PANTHER" id="PTHR15644">
    <property type="entry name" value="OSTEOPETROSIS ASSOCIATED TRANSMEMBRANE PROTEIN 1"/>
    <property type="match status" value="1"/>
</dbReference>
<evidence type="ECO:0000313" key="3">
    <source>
        <dbReference type="Proteomes" id="UP000694620"/>
    </source>
</evidence>
<dbReference type="PANTHER" id="PTHR15644:SF2">
    <property type="entry name" value="OSTEOPETROSIS-ASSOCIATED TRANSMEMBRANE PROTEIN 1"/>
    <property type="match status" value="1"/>
</dbReference>
<evidence type="ECO:0000313" key="2">
    <source>
        <dbReference type="Ensembl" id="ENSECRP00000001641.1"/>
    </source>
</evidence>
<organism evidence="2 3">
    <name type="scientific">Erpetoichthys calabaricus</name>
    <name type="common">Rope fish</name>
    <name type="synonym">Calamoichthys calabaricus</name>
    <dbReference type="NCBI Taxonomy" id="27687"/>
    <lineage>
        <taxon>Eukaryota</taxon>
        <taxon>Metazoa</taxon>
        <taxon>Chordata</taxon>
        <taxon>Craniata</taxon>
        <taxon>Vertebrata</taxon>
        <taxon>Euteleostomi</taxon>
        <taxon>Actinopterygii</taxon>
        <taxon>Polypteriformes</taxon>
        <taxon>Polypteridae</taxon>
        <taxon>Erpetoichthys</taxon>
    </lineage>
</organism>
<reference evidence="2" key="3">
    <citation type="submission" date="2025-09" db="UniProtKB">
        <authorList>
            <consortium name="Ensembl"/>
        </authorList>
    </citation>
    <scope>IDENTIFICATION</scope>
</reference>
<reference evidence="2" key="2">
    <citation type="submission" date="2025-08" db="UniProtKB">
        <authorList>
            <consortium name="Ensembl"/>
        </authorList>
    </citation>
    <scope>IDENTIFICATION</scope>
</reference>
<dbReference type="Ensembl" id="ENSECRT00000001666.1">
    <property type="protein sequence ID" value="ENSECRP00000001641.1"/>
    <property type="gene ID" value="ENSECRG00000001153.1"/>
</dbReference>
<evidence type="ECO:0000256" key="1">
    <source>
        <dbReference type="SAM" id="Phobius"/>
    </source>
</evidence>
<protein>
    <submittedName>
        <fullName evidence="2">Osteoclastosis associated transmembrane protein 1</fullName>
    </submittedName>
</protein>
<dbReference type="AlphaFoldDB" id="A0A8C4RJU4"/>
<keyword evidence="3" id="KW-1185">Reference proteome</keyword>
<accession>A0A8C4RJU4</accession>
<keyword evidence="1" id="KW-0812">Transmembrane</keyword>
<dbReference type="GeneTree" id="ENSGT00390000012341"/>
<dbReference type="Pfam" id="PF09777">
    <property type="entry name" value="OSTMP1"/>
    <property type="match status" value="1"/>
</dbReference>
<dbReference type="Proteomes" id="UP000694620">
    <property type="component" value="Chromosome 3"/>
</dbReference>
<gene>
    <name evidence="2" type="primary">OSTM1</name>
    <name evidence="2" type="synonym">ostm1</name>
</gene>
<reference evidence="2" key="1">
    <citation type="submission" date="2021-06" db="EMBL/GenBank/DDBJ databases">
        <authorList>
            <consortium name="Wellcome Sanger Institute Data Sharing"/>
        </authorList>
    </citation>
    <scope>NUCLEOTIDE SEQUENCE [LARGE SCALE GENOMIC DNA]</scope>
</reference>
<dbReference type="GO" id="GO:0005829">
    <property type="term" value="C:cytosol"/>
    <property type="evidence" value="ECO:0007669"/>
    <property type="project" value="TreeGrafter"/>
</dbReference>
<keyword evidence="1" id="KW-0472">Membrane</keyword>
<keyword evidence="1" id="KW-1133">Transmembrane helix</keyword>
<feature type="transmembrane region" description="Helical" evidence="1">
    <location>
        <begin position="284"/>
        <end position="307"/>
    </location>
</feature>
<dbReference type="InterPro" id="IPR019172">
    <property type="entry name" value="Osteopetrosis-assoc_TM_1"/>
</dbReference>